<dbReference type="AlphaFoldDB" id="A0A936F0E0"/>
<name>A0A936F0E0_9BACT</name>
<dbReference type="EMBL" id="JADKCH010000002">
    <property type="protein sequence ID" value="MBK8571854.1"/>
    <property type="molecule type" value="Genomic_DNA"/>
</dbReference>
<comment type="caution">
    <text evidence="1">The sequence shown here is derived from an EMBL/GenBank/DDBJ whole genome shotgun (WGS) entry which is preliminary data.</text>
</comment>
<reference evidence="1 2" key="1">
    <citation type="submission" date="2020-10" db="EMBL/GenBank/DDBJ databases">
        <title>Connecting structure to function with the recovery of over 1000 high-quality activated sludge metagenome-assembled genomes encoding full-length rRNA genes using long-read sequencing.</title>
        <authorList>
            <person name="Singleton C.M."/>
            <person name="Petriglieri F."/>
            <person name="Kristensen J.M."/>
            <person name="Kirkegaard R.H."/>
            <person name="Michaelsen T.Y."/>
            <person name="Andersen M.H."/>
            <person name="Karst S.M."/>
            <person name="Dueholm M.S."/>
            <person name="Nielsen P.H."/>
            <person name="Albertsen M."/>
        </authorList>
    </citation>
    <scope>NUCLEOTIDE SEQUENCE [LARGE SCALE GENOMIC DNA]</scope>
    <source>
        <strain evidence="1">OdNE_18-Q3-R46-58_MAXAC.008</strain>
    </source>
</reference>
<gene>
    <name evidence="1" type="ORF">IPN91_04225</name>
</gene>
<organism evidence="1 2">
    <name type="scientific">Candidatus Geothrix odensensis</name>
    <dbReference type="NCBI Taxonomy" id="2954440"/>
    <lineage>
        <taxon>Bacteria</taxon>
        <taxon>Pseudomonadati</taxon>
        <taxon>Acidobacteriota</taxon>
        <taxon>Holophagae</taxon>
        <taxon>Holophagales</taxon>
        <taxon>Holophagaceae</taxon>
        <taxon>Geothrix</taxon>
    </lineage>
</organism>
<sequence length="112" mass="12722">MDVQVEVQFTVQHTLEQLKAEFVKRSHIPEWKTPEDGGAPDLFFETKVVSLTLSSEKDRLAWFVFSLESTGELRKRVVIPNVIPATVNVDIPDLEDFLDFCRRCMVGAIGRG</sequence>
<proteinExistence type="predicted"/>
<evidence type="ECO:0000313" key="1">
    <source>
        <dbReference type="EMBL" id="MBK8571854.1"/>
    </source>
</evidence>
<protein>
    <submittedName>
        <fullName evidence="1">Uncharacterized protein</fullName>
    </submittedName>
</protein>
<dbReference type="Proteomes" id="UP000709959">
    <property type="component" value="Unassembled WGS sequence"/>
</dbReference>
<accession>A0A936F0E0</accession>
<evidence type="ECO:0000313" key="2">
    <source>
        <dbReference type="Proteomes" id="UP000709959"/>
    </source>
</evidence>